<dbReference type="Pfam" id="PF00255">
    <property type="entry name" value="GSHPx"/>
    <property type="match status" value="1"/>
</dbReference>
<protein>
    <recommendedName>
        <fullName evidence="7">Glutathione peroxidase</fullName>
    </recommendedName>
</protein>
<dbReference type="PIRSF" id="PIRSF000303">
    <property type="entry name" value="Glutathion_perox"/>
    <property type="match status" value="1"/>
</dbReference>
<dbReference type="EMBL" id="MU150234">
    <property type="protein sequence ID" value="KAF9468020.1"/>
    <property type="molecule type" value="Genomic_DNA"/>
</dbReference>
<dbReference type="InterPro" id="IPR029759">
    <property type="entry name" value="GPX_AS"/>
</dbReference>
<evidence type="ECO:0000313" key="9">
    <source>
        <dbReference type="Proteomes" id="UP000807353"/>
    </source>
</evidence>
<evidence type="ECO:0000256" key="1">
    <source>
        <dbReference type="ARBA" id="ARBA00006926"/>
    </source>
</evidence>
<keyword evidence="3" id="KW-0049">Antioxidant</keyword>
<dbReference type="Gene3D" id="3.40.30.10">
    <property type="entry name" value="Glutaredoxin"/>
    <property type="match status" value="1"/>
</dbReference>
<dbReference type="PROSITE" id="PS00460">
    <property type="entry name" value="GLUTATHIONE_PEROXID_1"/>
    <property type="match status" value="1"/>
</dbReference>
<gene>
    <name evidence="8" type="ORF">BDZ94DRAFT_1318135</name>
</gene>
<dbReference type="Proteomes" id="UP000807353">
    <property type="component" value="Unassembled WGS sequence"/>
</dbReference>
<dbReference type="PROSITE" id="PS51355">
    <property type="entry name" value="GLUTATHIONE_PEROXID_3"/>
    <property type="match status" value="1"/>
</dbReference>
<feature type="active site" evidence="6">
    <location>
        <position position="36"/>
    </location>
</feature>
<keyword evidence="2 7" id="KW-0575">Peroxidase</keyword>
<keyword evidence="9" id="KW-1185">Reference proteome</keyword>
<proteinExistence type="inferred from homology"/>
<evidence type="ECO:0000256" key="3">
    <source>
        <dbReference type="ARBA" id="ARBA00022862"/>
    </source>
</evidence>
<dbReference type="GO" id="GO:0034599">
    <property type="term" value="P:cellular response to oxidative stress"/>
    <property type="evidence" value="ECO:0007669"/>
    <property type="project" value="TreeGrafter"/>
</dbReference>
<dbReference type="PANTHER" id="PTHR11592">
    <property type="entry name" value="GLUTATHIONE PEROXIDASE"/>
    <property type="match status" value="1"/>
</dbReference>
<name>A0A9P5YI49_9AGAR</name>
<evidence type="ECO:0000313" key="8">
    <source>
        <dbReference type="EMBL" id="KAF9468020.1"/>
    </source>
</evidence>
<dbReference type="PROSITE" id="PS00763">
    <property type="entry name" value="GLUTATHIONE_PEROXID_2"/>
    <property type="match status" value="1"/>
</dbReference>
<evidence type="ECO:0000256" key="6">
    <source>
        <dbReference type="PIRSR" id="PIRSR000303-1"/>
    </source>
</evidence>
<dbReference type="CDD" id="cd00340">
    <property type="entry name" value="GSH_Peroxidase"/>
    <property type="match status" value="1"/>
</dbReference>
<dbReference type="InterPro" id="IPR029760">
    <property type="entry name" value="GPX_CS"/>
</dbReference>
<dbReference type="PRINTS" id="PR01011">
    <property type="entry name" value="GLUTPROXDASE"/>
</dbReference>
<organism evidence="8 9">
    <name type="scientific">Collybia nuda</name>
    <dbReference type="NCBI Taxonomy" id="64659"/>
    <lineage>
        <taxon>Eukaryota</taxon>
        <taxon>Fungi</taxon>
        <taxon>Dikarya</taxon>
        <taxon>Basidiomycota</taxon>
        <taxon>Agaricomycotina</taxon>
        <taxon>Agaricomycetes</taxon>
        <taxon>Agaricomycetidae</taxon>
        <taxon>Agaricales</taxon>
        <taxon>Tricholomatineae</taxon>
        <taxon>Clitocybaceae</taxon>
        <taxon>Collybia</taxon>
    </lineage>
</organism>
<evidence type="ECO:0000256" key="2">
    <source>
        <dbReference type="ARBA" id="ARBA00022559"/>
    </source>
</evidence>
<dbReference type="FunFam" id="3.40.30.10:FF:000010">
    <property type="entry name" value="Glutathione peroxidase"/>
    <property type="match status" value="1"/>
</dbReference>
<sequence length="159" mass="17823">MSSFYSLKAQKPGGQIFDFADLKGKTVLIVNVASQCGFTPQYKGLQELYTKYQDRDFVILGFPCNQFGGQEPENDAGIEKFCTLNHGVTFPLMKKSDVNGDNTNEVYRWLKDEKAGILGLTRIKWNFEKFLVNKEGVVVNRWASTTTPAAIDAEVAKLL</sequence>
<accession>A0A9P5YI49</accession>
<evidence type="ECO:0000256" key="5">
    <source>
        <dbReference type="ARBA" id="ARBA00049091"/>
    </source>
</evidence>
<dbReference type="GO" id="GO:0140824">
    <property type="term" value="F:thioredoxin-dependent peroxiredoxin activity"/>
    <property type="evidence" value="ECO:0007669"/>
    <property type="project" value="UniProtKB-EC"/>
</dbReference>
<reference evidence="8" key="1">
    <citation type="submission" date="2020-11" db="EMBL/GenBank/DDBJ databases">
        <authorList>
            <consortium name="DOE Joint Genome Institute"/>
            <person name="Ahrendt S."/>
            <person name="Riley R."/>
            <person name="Andreopoulos W."/>
            <person name="Labutti K."/>
            <person name="Pangilinan J."/>
            <person name="Ruiz-Duenas F.J."/>
            <person name="Barrasa J.M."/>
            <person name="Sanchez-Garcia M."/>
            <person name="Camarero S."/>
            <person name="Miyauchi S."/>
            <person name="Serrano A."/>
            <person name="Linde D."/>
            <person name="Babiker R."/>
            <person name="Drula E."/>
            <person name="Ayuso-Fernandez I."/>
            <person name="Pacheco R."/>
            <person name="Padilla G."/>
            <person name="Ferreira P."/>
            <person name="Barriuso J."/>
            <person name="Kellner H."/>
            <person name="Castanera R."/>
            <person name="Alfaro M."/>
            <person name="Ramirez L."/>
            <person name="Pisabarro A.G."/>
            <person name="Kuo A."/>
            <person name="Tritt A."/>
            <person name="Lipzen A."/>
            <person name="He G."/>
            <person name="Yan M."/>
            <person name="Ng V."/>
            <person name="Cullen D."/>
            <person name="Martin F."/>
            <person name="Rosso M.-N."/>
            <person name="Henrissat B."/>
            <person name="Hibbett D."/>
            <person name="Martinez A.T."/>
            <person name="Grigoriev I.V."/>
        </authorList>
    </citation>
    <scope>NUCLEOTIDE SEQUENCE</scope>
    <source>
        <strain evidence="8">CBS 247.69</strain>
    </source>
</reference>
<dbReference type="AlphaFoldDB" id="A0A9P5YI49"/>
<comment type="similarity">
    <text evidence="1 7">Belongs to the glutathione peroxidase family.</text>
</comment>
<dbReference type="SUPFAM" id="SSF52833">
    <property type="entry name" value="Thioredoxin-like"/>
    <property type="match status" value="1"/>
</dbReference>
<evidence type="ECO:0000256" key="4">
    <source>
        <dbReference type="ARBA" id="ARBA00023002"/>
    </source>
</evidence>
<dbReference type="OrthoDB" id="446890at2759"/>
<evidence type="ECO:0000256" key="7">
    <source>
        <dbReference type="RuleBase" id="RU000499"/>
    </source>
</evidence>
<comment type="caution">
    <text evidence="8">The sequence shown here is derived from an EMBL/GenBank/DDBJ whole genome shotgun (WGS) entry which is preliminary data.</text>
</comment>
<comment type="catalytic activity">
    <reaction evidence="5">
        <text>a hydroperoxide + [thioredoxin]-dithiol = an alcohol + [thioredoxin]-disulfide + H2O</text>
        <dbReference type="Rhea" id="RHEA:62620"/>
        <dbReference type="Rhea" id="RHEA-COMP:10698"/>
        <dbReference type="Rhea" id="RHEA-COMP:10700"/>
        <dbReference type="ChEBI" id="CHEBI:15377"/>
        <dbReference type="ChEBI" id="CHEBI:29950"/>
        <dbReference type="ChEBI" id="CHEBI:30879"/>
        <dbReference type="ChEBI" id="CHEBI:35924"/>
        <dbReference type="ChEBI" id="CHEBI:50058"/>
        <dbReference type="EC" id="1.11.1.24"/>
    </reaction>
</comment>
<keyword evidence="4 7" id="KW-0560">Oxidoreductase</keyword>
<dbReference type="PANTHER" id="PTHR11592:SF78">
    <property type="entry name" value="GLUTATHIONE PEROXIDASE"/>
    <property type="match status" value="1"/>
</dbReference>
<dbReference type="InterPro" id="IPR036249">
    <property type="entry name" value="Thioredoxin-like_sf"/>
</dbReference>
<dbReference type="InterPro" id="IPR000889">
    <property type="entry name" value="Glutathione_peroxidase"/>
</dbReference>